<comment type="caution">
    <text evidence="1">The sequence shown here is derived from an EMBL/GenBank/DDBJ whole genome shotgun (WGS) entry which is preliminary data.</text>
</comment>
<feature type="non-terminal residue" evidence="1">
    <location>
        <position position="1"/>
    </location>
</feature>
<protein>
    <submittedName>
        <fullName evidence="1">Uncharacterized protein</fullName>
    </submittedName>
</protein>
<evidence type="ECO:0000313" key="1">
    <source>
        <dbReference type="EMBL" id="GFP34145.1"/>
    </source>
</evidence>
<proteinExistence type="predicted"/>
<organism evidence="1 2">
    <name type="scientific">Candidatus Hakubella thermalkaliphila</name>
    <dbReference type="NCBI Taxonomy" id="2754717"/>
    <lineage>
        <taxon>Bacteria</taxon>
        <taxon>Bacillati</taxon>
        <taxon>Actinomycetota</taxon>
        <taxon>Actinomycetota incertae sedis</taxon>
        <taxon>Candidatus Hakubellales</taxon>
        <taxon>Candidatus Hakubellaceae</taxon>
        <taxon>Candidatus Hakubella</taxon>
    </lineage>
</organism>
<dbReference type="EMBL" id="BLSA01000981">
    <property type="protein sequence ID" value="GFP34145.1"/>
    <property type="molecule type" value="Genomic_DNA"/>
</dbReference>
<gene>
    <name evidence="1" type="ORF">HKBW3S42_02485</name>
</gene>
<name>A0A6V8PNE7_9ACTN</name>
<evidence type="ECO:0000313" key="2">
    <source>
        <dbReference type="Proteomes" id="UP000568877"/>
    </source>
</evidence>
<reference evidence="1 2" key="1">
    <citation type="journal article" date="2020" name="Front. Microbiol.">
        <title>Single-cell genomics of novel Actinobacteria with the Wood-Ljungdahl pathway discovered in a serpentinizing system.</title>
        <authorList>
            <person name="Merino N."/>
            <person name="Kawai M."/>
            <person name="Boyd E.S."/>
            <person name="Colman D.R."/>
            <person name="McGlynn S.E."/>
            <person name="Nealson K.H."/>
            <person name="Kurokawa K."/>
            <person name="Hongoh Y."/>
        </authorList>
    </citation>
    <scope>NUCLEOTIDE SEQUENCE [LARGE SCALE GENOMIC DNA]</scope>
    <source>
        <strain evidence="1 2">S42</strain>
    </source>
</reference>
<dbReference type="Proteomes" id="UP000568877">
    <property type="component" value="Unassembled WGS sequence"/>
</dbReference>
<accession>A0A6V8PNE7</accession>
<dbReference type="AlphaFoldDB" id="A0A6V8PNE7"/>
<sequence>HILNDGPSKLSDEIISVQKKDNDVRVVDLTKKEASYERIVDDIFSHDKVISW</sequence>